<dbReference type="AlphaFoldDB" id="A0A165F2B5"/>
<feature type="transmembrane region" description="Helical" evidence="9">
    <location>
        <begin position="31"/>
        <end position="50"/>
    </location>
</feature>
<proteinExistence type="inferred from homology"/>
<dbReference type="PANTHER" id="PTHR48022:SF64">
    <property type="entry name" value="MAJOR FACILITATOR SUPERFAMILY (MFS) PROFILE DOMAIN-CONTAINING PROTEIN"/>
    <property type="match status" value="1"/>
</dbReference>
<protein>
    <submittedName>
        <fullName evidence="11">General substrate transporter</fullName>
    </submittedName>
</protein>
<dbReference type="STRING" id="1314785.A0A165F2B5"/>
<comment type="subcellular location">
    <subcellularLocation>
        <location evidence="1">Membrane</location>
        <topology evidence="1">Multi-pass membrane protein</topology>
    </subcellularLocation>
</comment>
<dbReference type="PANTHER" id="PTHR48022">
    <property type="entry name" value="PLASTIDIC GLUCOSE TRANSPORTER 4"/>
    <property type="match status" value="1"/>
</dbReference>
<dbReference type="InterPro" id="IPR050360">
    <property type="entry name" value="MFS_Sugar_Transporters"/>
</dbReference>
<dbReference type="Proteomes" id="UP000076871">
    <property type="component" value="Unassembled WGS sequence"/>
</dbReference>
<evidence type="ECO:0000313" key="12">
    <source>
        <dbReference type="Proteomes" id="UP000076871"/>
    </source>
</evidence>
<gene>
    <name evidence="11" type="ORF">LAESUDRAFT_697787</name>
</gene>
<dbReference type="OrthoDB" id="6133115at2759"/>
<dbReference type="RefSeq" id="XP_040765965.1">
    <property type="nucleotide sequence ID" value="XM_040906321.1"/>
</dbReference>
<comment type="catalytic activity">
    <reaction evidence="7">
        <text>myo-inositol(out) + H(+)(out) = myo-inositol(in) + H(+)(in)</text>
        <dbReference type="Rhea" id="RHEA:60364"/>
        <dbReference type="ChEBI" id="CHEBI:15378"/>
        <dbReference type="ChEBI" id="CHEBI:17268"/>
    </reaction>
</comment>
<organism evidence="11 12">
    <name type="scientific">Laetiporus sulphureus 93-53</name>
    <dbReference type="NCBI Taxonomy" id="1314785"/>
    <lineage>
        <taxon>Eukaryota</taxon>
        <taxon>Fungi</taxon>
        <taxon>Dikarya</taxon>
        <taxon>Basidiomycota</taxon>
        <taxon>Agaricomycotina</taxon>
        <taxon>Agaricomycetes</taxon>
        <taxon>Polyporales</taxon>
        <taxon>Laetiporus</taxon>
    </lineage>
</organism>
<keyword evidence="6 9" id="KW-0472">Membrane</keyword>
<dbReference type="PROSITE" id="PS00216">
    <property type="entry name" value="SUGAR_TRANSPORT_1"/>
    <property type="match status" value="1"/>
</dbReference>
<evidence type="ECO:0000256" key="6">
    <source>
        <dbReference type="ARBA" id="ARBA00023136"/>
    </source>
</evidence>
<evidence type="ECO:0000256" key="4">
    <source>
        <dbReference type="ARBA" id="ARBA00022692"/>
    </source>
</evidence>
<dbReference type="GeneID" id="63823350"/>
<evidence type="ECO:0000259" key="10">
    <source>
        <dbReference type="PROSITE" id="PS50850"/>
    </source>
</evidence>
<dbReference type="InterPro" id="IPR020846">
    <property type="entry name" value="MFS_dom"/>
</dbReference>
<keyword evidence="5 9" id="KW-1133">Transmembrane helix</keyword>
<feature type="transmembrane region" description="Helical" evidence="9">
    <location>
        <begin position="452"/>
        <end position="471"/>
    </location>
</feature>
<dbReference type="PROSITE" id="PS50850">
    <property type="entry name" value="MFS"/>
    <property type="match status" value="1"/>
</dbReference>
<evidence type="ECO:0000256" key="2">
    <source>
        <dbReference type="ARBA" id="ARBA00010992"/>
    </source>
</evidence>
<dbReference type="Gene3D" id="1.20.1250.20">
    <property type="entry name" value="MFS general substrate transporter like domains"/>
    <property type="match status" value="1"/>
</dbReference>
<dbReference type="Pfam" id="PF00083">
    <property type="entry name" value="Sugar_tr"/>
    <property type="match status" value="1"/>
</dbReference>
<dbReference type="InParanoid" id="A0A165F2B5"/>
<dbReference type="InterPro" id="IPR005828">
    <property type="entry name" value="MFS_sugar_transport-like"/>
</dbReference>
<feature type="transmembrane region" description="Helical" evidence="9">
    <location>
        <begin position="353"/>
        <end position="377"/>
    </location>
</feature>
<comment type="similarity">
    <text evidence="2 8">Belongs to the major facilitator superfamily. Sugar transporter (TC 2.A.1.1) family.</text>
</comment>
<evidence type="ECO:0000313" key="11">
    <source>
        <dbReference type="EMBL" id="KZT08225.1"/>
    </source>
</evidence>
<dbReference type="PRINTS" id="PR00171">
    <property type="entry name" value="SUGRTRNSPORT"/>
</dbReference>
<evidence type="ECO:0000256" key="9">
    <source>
        <dbReference type="SAM" id="Phobius"/>
    </source>
</evidence>
<dbReference type="InterPro" id="IPR036259">
    <property type="entry name" value="MFS_trans_sf"/>
</dbReference>
<dbReference type="FunFam" id="1.20.1250.20:FF:000117">
    <property type="entry name" value="MFS hexose transporter"/>
    <property type="match status" value="1"/>
</dbReference>
<dbReference type="InterPro" id="IPR005829">
    <property type="entry name" value="Sugar_transporter_CS"/>
</dbReference>
<feature type="transmembrane region" description="Helical" evidence="9">
    <location>
        <begin position="324"/>
        <end position="346"/>
    </location>
</feature>
<keyword evidence="12" id="KW-1185">Reference proteome</keyword>
<feature type="transmembrane region" description="Helical" evidence="9">
    <location>
        <begin position="383"/>
        <end position="411"/>
    </location>
</feature>
<name>A0A165F2B5_9APHY</name>
<keyword evidence="4 9" id="KW-0812">Transmembrane</keyword>
<evidence type="ECO:0000256" key="5">
    <source>
        <dbReference type="ARBA" id="ARBA00022989"/>
    </source>
</evidence>
<dbReference type="NCBIfam" id="TIGR00879">
    <property type="entry name" value="SP"/>
    <property type="match status" value="1"/>
</dbReference>
<feature type="transmembrane region" description="Helical" evidence="9">
    <location>
        <begin position="195"/>
        <end position="216"/>
    </location>
</feature>
<feature type="domain" description="Major facilitator superfamily (MFS) profile" evidence="10">
    <location>
        <begin position="37"/>
        <end position="475"/>
    </location>
</feature>
<feature type="transmembrane region" description="Helical" evidence="9">
    <location>
        <begin position="423"/>
        <end position="440"/>
    </location>
</feature>
<dbReference type="GO" id="GO:0016020">
    <property type="term" value="C:membrane"/>
    <property type="evidence" value="ECO:0007669"/>
    <property type="project" value="UniProtKB-SubCell"/>
</dbReference>
<dbReference type="EMBL" id="KV427616">
    <property type="protein sequence ID" value="KZT08225.1"/>
    <property type="molecule type" value="Genomic_DNA"/>
</dbReference>
<feature type="transmembrane region" description="Helical" evidence="9">
    <location>
        <begin position="286"/>
        <end position="304"/>
    </location>
</feature>
<dbReference type="SUPFAM" id="SSF103473">
    <property type="entry name" value="MFS general substrate transporter"/>
    <property type="match status" value="1"/>
</dbReference>
<dbReference type="InterPro" id="IPR003663">
    <property type="entry name" value="Sugar/inositol_transpt"/>
</dbReference>
<evidence type="ECO:0000256" key="8">
    <source>
        <dbReference type="RuleBase" id="RU003346"/>
    </source>
</evidence>
<keyword evidence="3 8" id="KW-0813">Transport</keyword>
<accession>A0A165F2B5</accession>
<dbReference type="GO" id="GO:0005351">
    <property type="term" value="F:carbohydrate:proton symporter activity"/>
    <property type="evidence" value="ECO:0007669"/>
    <property type="project" value="TreeGrafter"/>
</dbReference>
<feature type="transmembrane region" description="Helical" evidence="9">
    <location>
        <begin position="105"/>
        <end position="124"/>
    </location>
</feature>
<evidence type="ECO:0000256" key="7">
    <source>
        <dbReference type="ARBA" id="ARBA00049119"/>
    </source>
</evidence>
<reference evidence="11 12" key="1">
    <citation type="journal article" date="2016" name="Mol. Biol. Evol.">
        <title>Comparative Genomics of Early-Diverging Mushroom-Forming Fungi Provides Insights into the Origins of Lignocellulose Decay Capabilities.</title>
        <authorList>
            <person name="Nagy L.G."/>
            <person name="Riley R."/>
            <person name="Tritt A."/>
            <person name="Adam C."/>
            <person name="Daum C."/>
            <person name="Floudas D."/>
            <person name="Sun H."/>
            <person name="Yadav J.S."/>
            <person name="Pangilinan J."/>
            <person name="Larsson K.H."/>
            <person name="Matsuura K."/>
            <person name="Barry K."/>
            <person name="Labutti K."/>
            <person name="Kuo R."/>
            <person name="Ohm R.A."/>
            <person name="Bhattacharya S.S."/>
            <person name="Shirouzu T."/>
            <person name="Yoshinaga Y."/>
            <person name="Martin F.M."/>
            <person name="Grigoriev I.V."/>
            <person name="Hibbett D.S."/>
        </authorList>
    </citation>
    <scope>NUCLEOTIDE SEQUENCE [LARGE SCALE GENOMIC DNA]</scope>
    <source>
        <strain evidence="11 12">93-53</strain>
    </source>
</reference>
<evidence type="ECO:0000256" key="1">
    <source>
        <dbReference type="ARBA" id="ARBA00004141"/>
    </source>
</evidence>
<sequence>MAVGTTVASEASPAIGQLLDPKRKWYNNRRLITLHAWVVLFVIISSANGFDGSLMNSFQSLWQWEGYFKTPNGSLLGVLSAMQNIGSLAAYPFAPYLSDGIGRRMTIFVGSAIILVGVGIQSAATNMGMFIGGRFLIGFGVCFAGQSAPLLVTEISYPPYRAPLTSVYNSLWYSGNVIASWTTYGTAYIPNEWSWRIPSIIQGIPSLLQFILIFFAPESPRWLIAKGKEAEGLKILAYYHADGNDQDPLVQFEFEEIRAAIAFDRQVNKKVGWKALFATPGNRRRMTIAIAIGWFSQWTGNGLVSYYLNKVFDTIGITSTTTQLLITGILAIWNLVISIGASFLVDRAGRRPLFLWATGGSLVFFTLQTICSAQYALHGNPAAAHAVIAFIFLFYGFYDLAFTPLIITYTVEILPNSLRAKGLTVYSVAVSLGLIFNQYVNPVALSRLAWKYYIFYCCWIAFEFVFLYFMLIETKNRTLEETAALFDNKDIAQAVVAPMEVEEVRQDDKSYASEKAVERVVEDIPA</sequence>
<feature type="transmembrane region" description="Helical" evidence="9">
    <location>
        <begin position="130"/>
        <end position="151"/>
    </location>
</feature>
<evidence type="ECO:0000256" key="3">
    <source>
        <dbReference type="ARBA" id="ARBA00022448"/>
    </source>
</evidence>